<dbReference type="PANTHER" id="PTHR46159:SF12">
    <property type="entry name" value="PROTEIN TESMIN_TSO1-LIKE CXC 3-RELATED"/>
    <property type="match status" value="1"/>
</dbReference>
<evidence type="ECO:0000313" key="3">
    <source>
        <dbReference type="Proteomes" id="UP000653305"/>
    </source>
</evidence>
<dbReference type="OrthoDB" id="10260946at2759"/>
<name>A0A830B4Q4_9LAMI</name>
<organism evidence="2 3">
    <name type="scientific">Phtheirospermum japonicum</name>
    <dbReference type="NCBI Taxonomy" id="374723"/>
    <lineage>
        <taxon>Eukaryota</taxon>
        <taxon>Viridiplantae</taxon>
        <taxon>Streptophyta</taxon>
        <taxon>Embryophyta</taxon>
        <taxon>Tracheophyta</taxon>
        <taxon>Spermatophyta</taxon>
        <taxon>Magnoliopsida</taxon>
        <taxon>eudicotyledons</taxon>
        <taxon>Gunneridae</taxon>
        <taxon>Pentapetalae</taxon>
        <taxon>asterids</taxon>
        <taxon>lamiids</taxon>
        <taxon>Lamiales</taxon>
        <taxon>Orobanchaceae</taxon>
        <taxon>Orobanchaceae incertae sedis</taxon>
        <taxon>Phtheirospermum</taxon>
    </lineage>
</organism>
<dbReference type="Proteomes" id="UP000653305">
    <property type="component" value="Unassembled WGS sequence"/>
</dbReference>
<dbReference type="AlphaFoldDB" id="A0A830B4Q4"/>
<dbReference type="EMBL" id="BMAC01000037">
    <property type="protein sequence ID" value="GFP82067.1"/>
    <property type="molecule type" value="Genomic_DNA"/>
</dbReference>
<sequence>MCLSAIQCLAQDVEKDPKLVELAEELLKSLEDAHFNAESPVPVPVPVGFVPRKLPFARHCEAVWEFWRNQHFRDMMLYHLLMDPHLLVMVKMYSDQFRRELTLDQLEYITTDPLFISVLKNGGFEMKEPSDGIRCALVIMTLYWGCVGVAMRLRQKRGFIPYTGHRSFIPKLNLLYDCFYKPIHEDTVLATRKQIESRNPLAFAPKVIRGSDSLSEIGDDFSKTPASALHKRGCCNCKKSVCQQLDVVRWNLANQDEIACTSMKSSEVHIYDIGYISSEPVEVLRKRPNITVHGFNVHKGFFDIAFSFDENSRSITRIRAVVVAKMVEVTAGAVELIGVLEVDIFPVMDVKAHRKYQSSGELDENGLCYEKNEMQKTVCYVLVCSGVSGSMNLERFNVHMHYMLNSYVFETSERSGFAEGGRANPSPRARVSFINTKSTTPTDPLDVH</sequence>
<reference evidence="2" key="1">
    <citation type="submission" date="2020-07" db="EMBL/GenBank/DDBJ databases">
        <title>Ethylene signaling mediates host invasion by parasitic plants.</title>
        <authorList>
            <person name="Yoshida S."/>
        </authorList>
    </citation>
    <scope>NUCLEOTIDE SEQUENCE</scope>
    <source>
        <strain evidence="2">Okayama</strain>
    </source>
</reference>
<evidence type="ECO:0000313" key="2">
    <source>
        <dbReference type="EMBL" id="GFP82067.1"/>
    </source>
</evidence>
<feature type="region of interest" description="Disordered" evidence="1">
    <location>
        <begin position="418"/>
        <end position="448"/>
    </location>
</feature>
<feature type="compositionally biased region" description="Polar residues" evidence="1">
    <location>
        <begin position="433"/>
        <end position="442"/>
    </location>
</feature>
<dbReference type="GO" id="GO:0003700">
    <property type="term" value="F:DNA-binding transcription factor activity"/>
    <property type="evidence" value="ECO:0007669"/>
    <property type="project" value="InterPro"/>
</dbReference>
<proteinExistence type="predicted"/>
<dbReference type="InterPro" id="IPR044522">
    <property type="entry name" value="TSO1-like"/>
</dbReference>
<protein>
    <submittedName>
        <fullName evidence="2">Protein tesmin/tso1-like cxc 2</fullName>
    </submittedName>
</protein>
<comment type="caution">
    <text evidence="2">The sequence shown here is derived from an EMBL/GenBank/DDBJ whole genome shotgun (WGS) entry which is preliminary data.</text>
</comment>
<accession>A0A830B4Q4</accession>
<dbReference type="PANTHER" id="PTHR46159">
    <property type="entry name" value="PROTEIN TESMIN/TSO1-LIKE CXC 2"/>
    <property type="match status" value="1"/>
</dbReference>
<gene>
    <name evidence="2" type="ORF">PHJA_000350000</name>
</gene>
<evidence type="ECO:0000256" key="1">
    <source>
        <dbReference type="SAM" id="MobiDB-lite"/>
    </source>
</evidence>
<keyword evidence="3" id="KW-1185">Reference proteome</keyword>